<proteinExistence type="predicted"/>
<evidence type="ECO:0000259" key="4">
    <source>
        <dbReference type="SMART" id="SM00563"/>
    </source>
</evidence>
<dbReference type="GO" id="GO:0003841">
    <property type="term" value="F:1-acylglycerol-3-phosphate O-acyltransferase activity"/>
    <property type="evidence" value="ECO:0007669"/>
    <property type="project" value="TreeGrafter"/>
</dbReference>
<dbReference type="EMBL" id="UINC01093406">
    <property type="protein sequence ID" value="SVC47807.1"/>
    <property type="molecule type" value="Genomic_DNA"/>
</dbReference>
<dbReference type="InterPro" id="IPR002123">
    <property type="entry name" value="Plipid/glycerol_acylTrfase"/>
</dbReference>
<evidence type="ECO:0000313" key="5">
    <source>
        <dbReference type="EMBL" id="SVC47807.1"/>
    </source>
</evidence>
<reference evidence="5" key="1">
    <citation type="submission" date="2018-05" db="EMBL/GenBank/DDBJ databases">
        <authorList>
            <person name="Lanie J.A."/>
            <person name="Ng W.-L."/>
            <person name="Kazmierczak K.M."/>
            <person name="Andrzejewski T.M."/>
            <person name="Davidsen T.M."/>
            <person name="Wayne K.J."/>
            <person name="Tettelin H."/>
            <person name="Glass J.I."/>
            <person name="Rusch D."/>
            <person name="Podicherti R."/>
            <person name="Tsui H.-C.T."/>
            <person name="Winkler M.E."/>
        </authorList>
    </citation>
    <scope>NUCLEOTIDE SEQUENCE</scope>
</reference>
<gene>
    <name evidence="5" type="ORF">METZ01_LOCUS300661</name>
</gene>
<sequence length="384" mass="41730">VSLPRYLQFIAFSGLAESWLVRFVFRLTSAIPVSPSRAKEAIVKSSEKLRSGDAICIFPEGGISRVGPLLGFKKGFELIARKGQAPVVPAYLDGVWGSIFSFSDGKFLRKWPRRIPYPVRFHIGEPIPAKEATVDSVRRSMLRLAREAFSERKALERPLSLAIKASLLRDRSAPFLVEVGGKIWTREEFYAKAKNLTGSEVKVEEVEGVDSISDTCLHLAGCSLRDEEIQTAGISWPTPELIASVMRIMETNLWHEPAFRIQMEGSFDSVWDQTWCLWAPLLGDLSVKDEGDGTLTLGNAGDLNSFTAKTFTGLAVSGLGVVAMNLPDPPEEINPDGQKGAAAGSVGRILPGVEARVVSDGSGEELPVGEEGDLQVAGVSGEWT</sequence>
<organism evidence="5">
    <name type="scientific">marine metagenome</name>
    <dbReference type="NCBI Taxonomy" id="408172"/>
    <lineage>
        <taxon>unclassified sequences</taxon>
        <taxon>metagenomes</taxon>
        <taxon>ecological metagenomes</taxon>
    </lineage>
</organism>
<dbReference type="SUPFAM" id="SSF69593">
    <property type="entry name" value="Glycerol-3-phosphate (1)-acyltransferase"/>
    <property type="match status" value="1"/>
</dbReference>
<dbReference type="AlphaFoldDB" id="A0A382MJ83"/>
<feature type="domain" description="Phospholipid/glycerol acyltransferase" evidence="4">
    <location>
        <begin position="1"/>
        <end position="95"/>
    </location>
</feature>
<keyword evidence="1" id="KW-0808">Transferase</keyword>
<name>A0A382MJ83_9ZZZZ</name>
<dbReference type="Pfam" id="PF01553">
    <property type="entry name" value="Acyltransferase"/>
    <property type="match status" value="1"/>
</dbReference>
<dbReference type="PANTHER" id="PTHR10434:SF11">
    <property type="entry name" value="1-ACYL-SN-GLYCEROL-3-PHOSPHATE ACYLTRANSFERASE"/>
    <property type="match status" value="1"/>
</dbReference>
<feature type="region of interest" description="Disordered" evidence="3">
    <location>
        <begin position="360"/>
        <end position="384"/>
    </location>
</feature>
<protein>
    <recommendedName>
        <fullName evidence="4">Phospholipid/glycerol acyltransferase domain-containing protein</fullName>
    </recommendedName>
</protein>
<feature type="non-terminal residue" evidence="5">
    <location>
        <position position="384"/>
    </location>
</feature>
<accession>A0A382MJ83</accession>
<dbReference type="SUPFAM" id="SSF56801">
    <property type="entry name" value="Acetyl-CoA synthetase-like"/>
    <property type="match status" value="1"/>
</dbReference>
<keyword evidence="2" id="KW-0012">Acyltransferase</keyword>
<dbReference type="SMART" id="SM00563">
    <property type="entry name" value="PlsC"/>
    <property type="match status" value="1"/>
</dbReference>
<feature type="non-terminal residue" evidence="5">
    <location>
        <position position="1"/>
    </location>
</feature>
<evidence type="ECO:0000256" key="2">
    <source>
        <dbReference type="ARBA" id="ARBA00023315"/>
    </source>
</evidence>
<dbReference type="CDD" id="cd07989">
    <property type="entry name" value="LPLAT_AGPAT-like"/>
    <property type="match status" value="1"/>
</dbReference>
<dbReference type="Gene3D" id="3.40.50.12780">
    <property type="entry name" value="N-terminal domain of ligase-like"/>
    <property type="match status" value="1"/>
</dbReference>
<dbReference type="PANTHER" id="PTHR10434">
    <property type="entry name" value="1-ACYL-SN-GLYCEROL-3-PHOSPHATE ACYLTRANSFERASE"/>
    <property type="match status" value="1"/>
</dbReference>
<dbReference type="InterPro" id="IPR042099">
    <property type="entry name" value="ANL_N_sf"/>
</dbReference>
<evidence type="ECO:0000256" key="1">
    <source>
        <dbReference type="ARBA" id="ARBA00022679"/>
    </source>
</evidence>
<dbReference type="GO" id="GO:0006654">
    <property type="term" value="P:phosphatidic acid biosynthetic process"/>
    <property type="evidence" value="ECO:0007669"/>
    <property type="project" value="TreeGrafter"/>
</dbReference>
<evidence type="ECO:0000256" key="3">
    <source>
        <dbReference type="SAM" id="MobiDB-lite"/>
    </source>
</evidence>